<gene>
    <name evidence="2" type="ORF">CAEBREN_02529</name>
</gene>
<reference evidence="3" key="1">
    <citation type="submission" date="2011-07" db="EMBL/GenBank/DDBJ databases">
        <authorList>
            <consortium name="Caenorhabditis brenneri Sequencing and Analysis Consortium"/>
            <person name="Wilson R.K."/>
        </authorList>
    </citation>
    <scope>NUCLEOTIDE SEQUENCE [LARGE SCALE GENOMIC DNA]</scope>
    <source>
        <strain evidence="3">PB2801</strain>
    </source>
</reference>
<dbReference type="FunCoup" id="G0MLC7">
    <property type="interactions" value="53"/>
</dbReference>
<evidence type="ECO:0000313" key="3">
    <source>
        <dbReference type="Proteomes" id="UP000008068"/>
    </source>
</evidence>
<organism evidence="3">
    <name type="scientific">Caenorhabditis brenneri</name>
    <name type="common">Nematode worm</name>
    <dbReference type="NCBI Taxonomy" id="135651"/>
    <lineage>
        <taxon>Eukaryota</taxon>
        <taxon>Metazoa</taxon>
        <taxon>Ecdysozoa</taxon>
        <taxon>Nematoda</taxon>
        <taxon>Chromadorea</taxon>
        <taxon>Rhabditida</taxon>
        <taxon>Rhabditina</taxon>
        <taxon>Rhabditomorpha</taxon>
        <taxon>Rhabditoidea</taxon>
        <taxon>Rhabditidae</taxon>
        <taxon>Peloderinae</taxon>
        <taxon>Caenorhabditis</taxon>
    </lineage>
</organism>
<name>G0MLC7_CAEBE</name>
<evidence type="ECO:0000313" key="2">
    <source>
        <dbReference type="EMBL" id="EGT34810.1"/>
    </source>
</evidence>
<dbReference type="eggNOG" id="ENOG502RAPH">
    <property type="taxonomic scope" value="Eukaryota"/>
</dbReference>
<sequence>MLRSERPLAPQINRGDVSEDERDFRTVGGIQDKMHEIRMMKIRENLEDVRKKNWIHVGNAFREQPLAPSKP</sequence>
<accession>G0MLC7</accession>
<proteinExistence type="predicted"/>
<dbReference type="InParanoid" id="G0MLC7"/>
<dbReference type="AlphaFoldDB" id="G0MLC7"/>
<dbReference type="Proteomes" id="UP000008068">
    <property type="component" value="Unassembled WGS sequence"/>
</dbReference>
<keyword evidence="3" id="KW-1185">Reference proteome</keyword>
<dbReference type="OMA" id="HEYRMSK"/>
<feature type="region of interest" description="Disordered" evidence="1">
    <location>
        <begin position="1"/>
        <end position="20"/>
    </location>
</feature>
<protein>
    <submittedName>
        <fullName evidence="2">Uncharacterized protein</fullName>
    </submittedName>
</protein>
<dbReference type="EMBL" id="GL379799">
    <property type="protein sequence ID" value="EGT34810.1"/>
    <property type="molecule type" value="Genomic_DNA"/>
</dbReference>
<dbReference type="HOGENOM" id="CLU_198524_0_0_1"/>
<evidence type="ECO:0000256" key="1">
    <source>
        <dbReference type="SAM" id="MobiDB-lite"/>
    </source>
</evidence>